<sequence>MESWPKTRIVPIICGMLEVINLIQCMRLILGDFELFEDLSLNKPELEAIMFDGANEDEIKDDVRDL</sequence>
<dbReference type="Proteomes" id="UP000712600">
    <property type="component" value="Unassembled WGS sequence"/>
</dbReference>
<gene>
    <name evidence="1" type="ORF">F2Q69_00015126</name>
</gene>
<proteinExistence type="predicted"/>
<name>A0A8S9R286_BRACR</name>
<dbReference type="AlphaFoldDB" id="A0A8S9R286"/>
<accession>A0A8S9R286</accession>
<dbReference type="EMBL" id="QGKX02000996">
    <property type="protein sequence ID" value="KAF3559506.1"/>
    <property type="molecule type" value="Genomic_DNA"/>
</dbReference>
<comment type="caution">
    <text evidence="1">The sequence shown here is derived from an EMBL/GenBank/DDBJ whole genome shotgun (WGS) entry which is preliminary data.</text>
</comment>
<reference evidence="1" key="1">
    <citation type="submission" date="2019-12" db="EMBL/GenBank/DDBJ databases">
        <title>Genome sequencing and annotation of Brassica cretica.</title>
        <authorList>
            <person name="Studholme D.J."/>
            <person name="Sarris P."/>
        </authorList>
    </citation>
    <scope>NUCLEOTIDE SEQUENCE</scope>
    <source>
        <strain evidence="1">PFS-109/04</strain>
        <tissue evidence="1">Leaf</tissue>
    </source>
</reference>
<evidence type="ECO:0000313" key="2">
    <source>
        <dbReference type="Proteomes" id="UP000712600"/>
    </source>
</evidence>
<organism evidence="1 2">
    <name type="scientific">Brassica cretica</name>
    <name type="common">Mustard</name>
    <dbReference type="NCBI Taxonomy" id="69181"/>
    <lineage>
        <taxon>Eukaryota</taxon>
        <taxon>Viridiplantae</taxon>
        <taxon>Streptophyta</taxon>
        <taxon>Embryophyta</taxon>
        <taxon>Tracheophyta</taxon>
        <taxon>Spermatophyta</taxon>
        <taxon>Magnoliopsida</taxon>
        <taxon>eudicotyledons</taxon>
        <taxon>Gunneridae</taxon>
        <taxon>Pentapetalae</taxon>
        <taxon>rosids</taxon>
        <taxon>malvids</taxon>
        <taxon>Brassicales</taxon>
        <taxon>Brassicaceae</taxon>
        <taxon>Brassiceae</taxon>
        <taxon>Brassica</taxon>
    </lineage>
</organism>
<evidence type="ECO:0000313" key="1">
    <source>
        <dbReference type="EMBL" id="KAF3559506.1"/>
    </source>
</evidence>
<protein>
    <submittedName>
        <fullName evidence="1">Uncharacterized protein</fullName>
    </submittedName>
</protein>